<evidence type="ECO:0000313" key="2">
    <source>
        <dbReference type="Proteomes" id="UP000239898"/>
    </source>
</evidence>
<name>A0A2S6ZDU2_9XANT</name>
<accession>A0A2S6ZDU2</accession>
<gene>
    <name evidence="1" type="ORF">XthCFBP4691_12960</name>
</gene>
<evidence type="ECO:0000313" key="1">
    <source>
        <dbReference type="EMBL" id="PPT90319.1"/>
    </source>
</evidence>
<reference evidence="1 2" key="1">
    <citation type="submission" date="2016-08" db="EMBL/GenBank/DDBJ databases">
        <title>Evolution of the type three secretion system and type three effector repertoires in Xanthomonas.</title>
        <authorList>
            <person name="Merda D."/>
            <person name="Briand M."/>
            <person name="Bosis E."/>
            <person name="Rousseau C."/>
            <person name="Portier P."/>
            <person name="Jacques M.-A."/>
            <person name="Fischer-Le Saux M."/>
        </authorList>
    </citation>
    <scope>NUCLEOTIDE SEQUENCE [LARGE SCALE GENOMIC DNA]</scope>
    <source>
        <strain evidence="1 2">CFBP 4691</strain>
    </source>
</reference>
<dbReference type="Proteomes" id="UP000239898">
    <property type="component" value="Unassembled WGS sequence"/>
</dbReference>
<organism evidence="1 2">
    <name type="scientific">Xanthomonas theicola</name>
    <dbReference type="NCBI Taxonomy" id="56464"/>
    <lineage>
        <taxon>Bacteria</taxon>
        <taxon>Pseudomonadati</taxon>
        <taxon>Pseudomonadota</taxon>
        <taxon>Gammaproteobacteria</taxon>
        <taxon>Lysobacterales</taxon>
        <taxon>Lysobacteraceae</taxon>
        <taxon>Xanthomonas</taxon>
    </lineage>
</organism>
<sequence length="107" mass="11612">MLEQADGVPLHHAAVLGVVQRLGAFVQSVRRLLQLPAQRREVGSLEIVRQCRDLLERGEHGVDVGDMAGRRRLLQLAGIVRRRIPARVRRMAGGQGSAGKTCQAGAS</sequence>
<proteinExistence type="predicted"/>
<dbReference type="AlphaFoldDB" id="A0A2S6ZDU2"/>
<keyword evidence="2" id="KW-1185">Reference proteome</keyword>
<protein>
    <submittedName>
        <fullName evidence="1">Uncharacterized protein</fullName>
    </submittedName>
</protein>
<dbReference type="RefSeq" id="WP_128420806.1">
    <property type="nucleotide sequence ID" value="NZ_CP049017.1"/>
</dbReference>
<comment type="caution">
    <text evidence="1">The sequence shown here is derived from an EMBL/GenBank/DDBJ whole genome shotgun (WGS) entry which is preliminary data.</text>
</comment>
<dbReference type="EMBL" id="MIGX01000063">
    <property type="protein sequence ID" value="PPT90319.1"/>
    <property type="molecule type" value="Genomic_DNA"/>
</dbReference>